<dbReference type="Pfam" id="PF00031">
    <property type="entry name" value="Cystatin"/>
    <property type="match status" value="1"/>
</dbReference>
<keyword evidence="2" id="KW-0732">Signal</keyword>
<gene>
    <name evidence="4" type="ORF">OSIN01602_LOCUS2851</name>
</gene>
<dbReference type="EMBL" id="HBGO01005071">
    <property type="protein sequence ID" value="CAD9324437.1"/>
    <property type="molecule type" value="Transcribed_RNA"/>
</dbReference>
<evidence type="ECO:0000256" key="2">
    <source>
        <dbReference type="SAM" id="SignalP"/>
    </source>
</evidence>
<feature type="region of interest" description="Disordered" evidence="1">
    <location>
        <begin position="148"/>
        <end position="181"/>
    </location>
</feature>
<evidence type="ECO:0000259" key="3">
    <source>
        <dbReference type="Pfam" id="PF00031"/>
    </source>
</evidence>
<feature type="domain" description="Cystatin" evidence="3">
    <location>
        <begin position="95"/>
        <end position="122"/>
    </location>
</feature>
<dbReference type="InterPro" id="IPR000010">
    <property type="entry name" value="Cystatin_dom"/>
</dbReference>
<name>A0A7S2EAP2_TRICV</name>
<organism evidence="4">
    <name type="scientific">Trieres chinensis</name>
    <name type="common">Marine centric diatom</name>
    <name type="synonym">Odontella sinensis</name>
    <dbReference type="NCBI Taxonomy" id="1514140"/>
    <lineage>
        <taxon>Eukaryota</taxon>
        <taxon>Sar</taxon>
        <taxon>Stramenopiles</taxon>
        <taxon>Ochrophyta</taxon>
        <taxon>Bacillariophyta</taxon>
        <taxon>Mediophyceae</taxon>
        <taxon>Biddulphiophycidae</taxon>
        <taxon>Eupodiscales</taxon>
        <taxon>Parodontellaceae</taxon>
        <taxon>Trieres</taxon>
    </lineage>
</organism>
<feature type="signal peptide" evidence="2">
    <location>
        <begin position="1"/>
        <end position="24"/>
    </location>
</feature>
<protein>
    <recommendedName>
        <fullName evidence="3">Cystatin domain-containing protein</fullName>
    </recommendedName>
</protein>
<dbReference type="InterPro" id="IPR046350">
    <property type="entry name" value="Cystatin_sf"/>
</dbReference>
<sequence>MTALGRALLLLTPTLFSGLSTSAAFSGPRSPERHALGGFSPADVSDERIVAAAEFVLDILVSAVDEGSSPPYSFLEGLEEGRLDPLWEENVGIVVVEAQQQVVAGMNYDVTVAVVASETNCIGAFEATVYDHFGDLSLTQWGDEVKCESLPPVGDEESEYWDEENLDEFDDLEDTEDEFDE</sequence>
<feature type="compositionally biased region" description="Acidic residues" evidence="1">
    <location>
        <begin position="154"/>
        <end position="181"/>
    </location>
</feature>
<feature type="chain" id="PRO_5031187034" description="Cystatin domain-containing protein" evidence="2">
    <location>
        <begin position="25"/>
        <end position="181"/>
    </location>
</feature>
<evidence type="ECO:0000256" key="1">
    <source>
        <dbReference type="SAM" id="MobiDB-lite"/>
    </source>
</evidence>
<dbReference type="AlphaFoldDB" id="A0A7S2EAP2"/>
<evidence type="ECO:0000313" key="4">
    <source>
        <dbReference type="EMBL" id="CAD9324437.1"/>
    </source>
</evidence>
<reference evidence="4" key="1">
    <citation type="submission" date="2021-01" db="EMBL/GenBank/DDBJ databases">
        <authorList>
            <person name="Corre E."/>
            <person name="Pelletier E."/>
            <person name="Niang G."/>
            <person name="Scheremetjew M."/>
            <person name="Finn R."/>
            <person name="Kale V."/>
            <person name="Holt S."/>
            <person name="Cochrane G."/>
            <person name="Meng A."/>
            <person name="Brown T."/>
            <person name="Cohen L."/>
        </authorList>
    </citation>
    <scope>NUCLEOTIDE SEQUENCE</scope>
    <source>
        <strain evidence="4">Grunow 1884</strain>
    </source>
</reference>
<dbReference type="Gene3D" id="3.10.450.10">
    <property type="match status" value="1"/>
</dbReference>
<dbReference type="SUPFAM" id="SSF54403">
    <property type="entry name" value="Cystatin/monellin"/>
    <property type="match status" value="1"/>
</dbReference>
<dbReference type="GO" id="GO:0004869">
    <property type="term" value="F:cysteine-type endopeptidase inhibitor activity"/>
    <property type="evidence" value="ECO:0007669"/>
    <property type="project" value="InterPro"/>
</dbReference>
<accession>A0A7S2EAP2</accession>
<proteinExistence type="predicted"/>